<evidence type="ECO:0000313" key="3">
    <source>
        <dbReference type="Proteomes" id="UP000281406"/>
    </source>
</evidence>
<sequence>MFLSTGFCSYTRGTLRDYVLIQEQKTWDEAQAYCRKNHIDLATIQNNEDSANLQEAVYKMTKIAWIGLYNDINSWRWSYQDEKITFQSWNTGEPNNFNGHEECGLMYDSTWNDWSYSALFPFFCYNENGTNRFVFISYTKTWKEAQSYCRHYYTDLVIIRNQTENNQLTMMMQPHASAWIGLFRDVWKWSDATNVSTSSLSWMTGQPDMIRLQRPCGVSDSSGLISDQLCSNVLPFLCMDRRKFYV</sequence>
<dbReference type="PANTHER" id="PTHR45784">
    <property type="entry name" value="C-TYPE LECTIN DOMAIN FAMILY 20 MEMBER A-RELATED"/>
    <property type="match status" value="1"/>
</dbReference>
<evidence type="ECO:0000259" key="1">
    <source>
        <dbReference type="PROSITE" id="PS50041"/>
    </source>
</evidence>
<keyword evidence="2" id="KW-0675">Receptor</keyword>
<dbReference type="Proteomes" id="UP000281406">
    <property type="component" value="Unassembled WGS sequence"/>
</dbReference>
<organism evidence="2 3">
    <name type="scientific">Anabarilius grahami</name>
    <name type="common">Kanglang fish</name>
    <name type="synonym">Barilius grahami</name>
    <dbReference type="NCBI Taxonomy" id="495550"/>
    <lineage>
        <taxon>Eukaryota</taxon>
        <taxon>Metazoa</taxon>
        <taxon>Chordata</taxon>
        <taxon>Craniata</taxon>
        <taxon>Vertebrata</taxon>
        <taxon>Euteleostomi</taxon>
        <taxon>Actinopterygii</taxon>
        <taxon>Neopterygii</taxon>
        <taxon>Teleostei</taxon>
        <taxon>Ostariophysi</taxon>
        <taxon>Cypriniformes</taxon>
        <taxon>Xenocyprididae</taxon>
        <taxon>Xenocypridinae</taxon>
        <taxon>Xenocypridinae incertae sedis</taxon>
        <taxon>Anabarilius</taxon>
    </lineage>
</organism>
<comment type="caution">
    <text evidence="2">The sequence shown here is derived from an EMBL/GenBank/DDBJ whole genome shotgun (WGS) entry which is preliminary data.</text>
</comment>
<dbReference type="PANTHER" id="PTHR45784:SF3">
    <property type="entry name" value="C-TYPE LECTIN DOMAIN FAMILY 4 MEMBER K-LIKE-RELATED"/>
    <property type="match status" value="1"/>
</dbReference>
<dbReference type="EMBL" id="RJVU01017312">
    <property type="protein sequence ID" value="ROL52170.1"/>
    <property type="molecule type" value="Genomic_DNA"/>
</dbReference>
<feature type="domain" description="C-type lectin" evidence="1">
    <location>
        <begin position="18"/>
        <end position="125"/>
    </location>
</feature>
<dbReference type="AlphaFoldDB" id="A0A3N0Z149"/>
<feature type="domain" description="C-type lectin" evidence="1">
    <location>
        <begin position="120"/>
        <end position="239"/>
    </location>
</feature>
<proteinExistence type="predicted"/>
<protein>
    <submittedName>
        <fullName evidence="2">Macrophage mannose receptor 1</fullName>
    </submittedName>
</protein>
<keyword evidence="3" id="KW-1185">Reference proteome</keyword>
<dbReference type="OrthoDB" id="6369810at2759"/>
<dbReference type="SUPFAM" id="SSF56436">
    <property type="entry name" value="C-type lectin-like"/>
    <property type="match status" value="2"/>
</dbReference>
<dbReference type="PROSITE" id="PS50041">
    <property type="entry name" value="C_TYPE_LECTIN_2"/>
    <property type="match status" value="2"/>
</dbReference>
<dbReference type="Pfam" id="PF00059">
    <property type="entry name" value="Lectin_C"/>
    <property type="match status" value="2"/>
</dbReference>
<gene>
    <name evidence="2" type="ORF">DPX16_6047</name>
</gene>
<dbReference type="InterPro" id="IPR016187">
    <property type="entry name" value="CTDL_fold"/>
</dbReference>
<dbReference type="InterPro" id="IPR016186">
    <property type="entry name" value="C-type_lectin-like/link_sf"/>
</dbReference>
<reference evidence="2 3" key="1">
    <citation type="submission" date="2018-10" db="EMBL/GenBank/DDBJ databases">
        <title>Genome assembly for a Yunnan-Guizhou Plateau 3E fish, Anabarilius grahami (Regan), and its evolutionary and genetic applications.</title>
        <authorList>
            <person name="Jiang W."/>
        </authorList>
    </citation>
    <scope>NUCLEOTIDE SEQUENCE [LARGE SCALE GENOMIC DNA]</scope>
    <source>
        <strain evidence="2">AG-KIZ</strain>
        <tissue evidence="2">Muscle</tissue>
    </source>
</reference>
<dbReference type="InterPro" id="IPR001304">
    <property type="entry name" value="C-type_lectin-like"/>
</dbReference>
<name>A0A3N0Z149_ANAGA</name>
<accession>A0A3N0Z149</accession>
<dbReference type="SMART" id="SM00034">
    <property type="entry name" value="CLECT"/>
    <property type="match status" value="2"/>
</dbReference>
<dbReference type="Gene3D" id="3.10.100.10">
    <property type="entry name" value="Mannose-Binding Protein A, subunit A"/>
    <property type="match status" value="2"/>
</dbReference>
<evidence type="ECO:0000313" key="2">
    <source>
        <dbReference type="EMBL" id="ROL52170.1"/>
    </source>
</evidence>